<dbReference type="SUPFAM" id="SSF48371">
    <property type="entry name" value="ARM repeat"/>
    <property type="match status" value="1"/>
</dbReference>
<comment type="caution">
    <text evidence="1">The sequence shown here is derived from an EMBL/GenBank/DDBJ whole genome shotgun (WGS) entry which is preliminary data.</text>
</comment>
<name>A0A545UG44_9GAMM</name>
<dbReference type="RefSeq" id="WP_142892948.1">
    <property type="nucleotide sequence ID" value="NZ_ML660162.1"/>
</dbReference>
<dbReference type="Proteomes" id="UP000315439">
    <property type="component" value="Unassembled WGS sequence"/>
</dbReference>
<organism evidence="1 2">
    <name type="scientific">Aliikangiella coralliicola</name>
    <dbReference type="NCBI Taxonomy" id="2592383"/>
    <lineage>
        <taxon>Bacteria</taxon>
        <taxon>Pseudomonadati</taxon>
        <taxon>Pseudomonadota</taxon>
        <taxon>Gammaproteobacteria</taxon>
        <taxon>Oceanospirillales</taxon>
        <taxon>Pleioneaceae</taxon>
        <taxon>Aliikangiella</taxon>
    </lineage>
</organism>
<dbReference type="Pfam" id="PF13646">
    <property type="entry name" value="HEAT_2"/>
    <property type="match status" value="1"/>
</dbReference>
<dbReference type="AlphaFoldDB" id="A0A545UG44"/>
<dbReference type="InterPro" id="IPR016024">
    <property type="entry name" value="ARM-type_fold"/>
</dbReference>
<proteinExistence type="predicted"/>
<protein>
    <submittedName>
        <fullName evidence="1">HEAT repeat domain-containing protein</fullName>
    </submittedName>
</protein>
<dbReference type="Gene3D" id="1.25.10.10">
    <property type="entry name" value="Leucine-rich Repeat Variant"/>
    <property type="match status" value="1"/>
</dbReference>
<dbReference type="InterPro" id="IPR011989">
    <property type="entry name" value="ARM-like"/>
</dbReference>
<dbReference type="InterPro" id="IPR004155">
    <property type="entry name" value="PBS_lyase_HEAT"/>
</dbReference>
<dbReference type="EMBL" id="VIKS01000004">
    <property type="protein sequence ID" value="TQV88440.1"/>
    <property type="molecule type" value="Genomic_DNA"/>
</dbReference>
<sequence length="337" mass="37880">MNDNQNINDDQMLILAYIYGDLSAEQRQAFEQRLQSEVELKKLFEQQNAFDKLMPGGTQPVINDDRLHAVQWSLQKRLRKESNRQRTLSSRIKNMLQALWSQPVSFGAQLVGMLLTFSFGFLLAQSNSTESISGEPLASHTELRSPLQLIESDNYEIVDLQLKQLEPQSDKVKVVYSLASKAQVQGSITDPEIQNLLAASIKNDVSDSTRLDIIEALKDQGNRSLVKDALSYSLLNDPNPGVRMAAAESLAKLSDNEAVREVLRQALSSDINSGIRVAAFQALIQHLDDQKTIETLKSYSLKDSNQYIRDFSKRVINDNKNNTQLPVEKSPDETTQI</sequence>
<reference evidence="1 2" key="1">
    <citation type="submission" date="2019-07" db="EMBL/GenBank/DDBJ databases">
        <title>Draft genome for Aliikangiella sp. M105.</title>
        <authorList>
            <person name="Wang G."/>
        </authorList>
    </citation>
    <scope>NUCLEOTIDE SEQUENCE [LARGE SCALE GENOMIC DNA]</scope>
    <source>
        <strain evidence="1 2">M105</strain>
    </source>
</reference>
<gene>
    <name evidence="1" type="ORF">FLL46_07915</name>
</gene>
<evidence type="ECO:0000313" key="1">
    <source>
        <dbReference type="EMBL" id="TQV88440.1"/>
    </source>
</evidence>
<dbReference type="SMART" id="SM00567">
    <property type="entry name" value="EZ_HEAT"/>
    <property type="match status" value="1"/>
</dbReference>
<dbReference type="OrthoDB" id="7059899at2"/>
<evidence type="ECO:0000313" key="2">
    <source>
        <dbReference type="Proteomes" id="UP000315439"/>
    </source>
</evidence>
<keyword evidence="2" id="KW-1185">Reference proteome</keyword>
<accession>A0A545UG44</accession>